<dbReference type="InterPro" id="IPR011687">
    <property type="entry name" value="Nop53/GLTSCR2"/>
</dbReference>
<dbReference type="AlphaFoldDB" id="A0A6M2DSD8"/>
<organism evidence="7">
    <name type="scientific">Xenopsylla cheopis</name>
    <name type="common">Oriental rat flea</name>
    <name type="synonym">Pulex cheopis</name>
    <dbReference type="NCBI Taxonomy" id="163159"/>
    <lineage>
        <taxon>Eukaryota</taxon>
        <taxon>Metazoa</taxon>
        <taxon>Ecdysozoa</taxon>
        <taxon>Arthropoda</taxon>
        <taxon>Hexapoda</taxon>
        <taxon>Insecta</taxon>
        <taxon>Pterygota</taxon>
        <taxon>Neoptera</taxon>
        <taxon>Endopterygota</taxon>
        <taxon>Siphonaptera</taxon>
        <taxon>Pulicidae</taxon>
        <taxon>Xenopsyllinae</taxon>
        <taxon>Xenopsylla</taxon>
    </lineage>
</organism>
<keyword evidence="3 5" id="KW-0690">Ribosome biogenesis</keyword>
<feature type="compositionally biased region" description="Basic and acidic residues" evidence="6">
    <location>
        <begin position="106"/>
        <end position="121"/>
    </location>
</feature>
<evidence type="ECO:0000256" key="1">
    <source>
        <dbReference type="ARBA" id="ARBA00008838"/>
    </source>
</evidence>
<evidence type="ECO:0000256" key="6">
    <source>
        <dbReference type="SAM" id="MobiDB-lite"/>
    </source>
</evidence>
<reference evidence="7" key="1">
    <citation type="submission" date="2020-03" db="EMBL/GenBank/DDBJ databases">
        <title>Transcriptomic Profiling of the Digestive Tract of the Rat Flea, Xenopsylla cheopis, Following Blood Feeding and Infection with Yersinia pestis.</title>
        <authorList>
            <person name="Bland D.M."/>
            <person name="Martens C.A."/>
            <person name="Virtaneva K."/>
            <person name="Kanakabandi K."/>
            <person name="Long D."/>
            <person name="Rosenke R."/>
            <person name="Saturday G.A."/>
            <person name="Hoyt F.H."/>
            <person name="Bruno D.P."/>
            <person name="Ribeiro J.M.C."/>
            <person name="Hinnebusch J."/>
        </authorList>
    </citation>
    <scope>NUCLEOTIDE SEQUENCE</scope>
</reference>
<keyword evidence="4 5" id="KW-0539">Nucleus</keyword>
<dbReference type="EMBL" id="GIIL01003961">
    <property type="protein sequence ID" value="NOV47687.1"/>
    <property type="molecule type" value="Transcribed_RNA"/>
</dbReference>
<dbReference type="GO" id="GO:0000027">
    <property type="term" value="P:ribosomal large subunit assembly"/>
    <property type="evidence" value="ECO:0007669"/>
    <property type="project" value="UniProtKB-UniRule"/>
</dbReference>
<accession>A0A6M2DSD8</accession>
<dbReference type="Pfam" id="PF07767">
    <property type="entry name" value="Nop53"/>
    <property type="match status" value="1"/>
</dbReference>
<dbReference type="GO" id="GO:0005654">
    <property type="term" value="C:nucleoplasm"/>
    <property type="evidence" value="ECO:0007669"/>
    <property type="project" value="UniProtKB-SubCell"/>
</dbReference>
<proteinExistence type="inferred from homology"/>
<dbReference type="PANTHER" id="PTHR14211">
    <property type="entry name" value="GLIOMA SUPPRESSOR CANDIDATE REGION GENE 2"/>
    <property type="match status" value="1"/>
</dbReference>
<dbReference type="PANTHER" id="PTHR14211:SF7">
    <property type="entry name" value="RIBOSOME BIOGENESIS PROTEIN NOP53"/>
    <property type="match status" value="1"/>
</dbReference>
<dbReference type="GO" id="GO:0005730">
    <property type="term" value="C:nucleolus"/>
    <property type="evidence" value="ECO:0007669"/>
    <property type="project" value="UniProtKB-SubCell"/>
</dbReference>
<evidence type="ECO:0000256" key="3">
    <source>
        <dbReference type="ARBA" id="ARBA00022517"/>
    </source>
</evidence>
<evidence type="ECO:0000256" key="4">
    <source>
        <dbReference type="ARBA" id="ARBA00023242"/>
    </source>
</evidence>
<comment type="subcellular location">
    <subcellularLocation>
        <location evidence="5">Nucleus</location>
        <location evidence="5">Nucleolus</location>
    </subcellularLocation>
    <subcellularLocation>
        <location evidence="5">Nucleus</location>
        <location evidence="5">Nucleoplasm</location>
    </subcellularLocation>
</comment>
<feature type="region of interest" description="Disordered" evidence="6">
    <location>
        <begin position="106"/>
        <end position="137"/>
    </location>
</feature>
<dbReference type="GO" id="GO:0008097">
    <property type="term" value="F:5S rRNA binding"/>
    <property type="evidence" value="ECO:0007669"/>
    <property type="project" value="TreeGrafter"/>
</dbReference>
<dbReference type="GO" id="GO:0006364">
    <property type="term" value="P:rRNA processing"/>
    <property type="evidence" value="ECO:0007669"/>
    <property type="project" value="TreeGrafter"/>
</dbReference>
<dbReference type="PIRSF" id="PIRSF017302">
    <property type="entry name" value="Gltscr2"/>
    <property type="match status" value="1"/>
</dbReference>
<evidence type="ECO:0000256" key="5">
    <source>
        <dbReference type="PIRNR" id="PIRNR017302"/>
    </source>
</evidence>
<protein>
    <recommendedName>
        <fullName evidence="2 5">Ribosome biogenesis protein NOP53</fullName>
    </recommendedName>
</protein>
<comment type="function">
    <text evidence="5">May play a role in ribosome biogenesis.</text>
</comment>
<name>A0A6M2DSD8_XENCH</name>
<sequence>MSLVLKKKSVSKRSKLSWRKHVDIKDVDNFLEDQRHEERLGKQFSLRTDNELFQVDQKPKAIEITSKKSRRQALKNAPLKCFAMQQSHSKVPDPLVKRNPVRTRAERQKNLACYKKSDSKRRTMSKNPLRKGKENKNQEISKSNIWIESENTLREMPDWLNTDCVKHNLRNSGRSIKTVPKSITSKQTYIAAIEPPHPGTSYNPSKEDHYDLLKIIADKEKELIKEEEHLNRVTSKMFRKVPRNTKESDKLAEMSEGLPGVSINTENTDLSSDDDENVDMTSAVRNKKKDLKQRRKIREQRALQLLLKGTRQEKKKVADIYKLKKIAEQISKSEDKEKKVQKLRKIKKDEKMKGTKTLSKTKFVEAELDFNLKKDIAGNLRNVKKEGNLMSDRFKSLQKRNIIEPTISQGLRKRTKIKRFTKKSHQD</sequence>
<evidence type="ECO:0000256" key="2">
    <source>
        <dbReference type="ARBA" id="ARBA00018339"/>
    </source>
</evidence>
<evidence type="ECO:0000313" key="7">
    <source>
        <dbReference type="EMBL" id="NOV47687.1"/>
    </source>
</evidence>
<comment type="similarity">
    <text evidence="1 5">Belongs to the NOP53 family.</text>
</comment>